<dbReference type="InterPro" id="IPR023210">
    <property type="entry name" value="NADP_OxRdtase_dom"/>
</dbReference>
<dbReference type="GO" id="GO:0016491">
    <property type="term" value="F:oxidoreductase activity"/>
    <property type="evidence" value="ECO:0007669"/>
    <property type="project" value="InterPro"/>
</dbReference>
<dbReference type="Gene3D" id="3.20.20.100">
    <property type="entry name" value="NADP-dependent oxidoreductase domain"/>
    <property type="match status" value="1"/>
</dbReference>
<sequence length="279" mass="30460">MRSRMKKLLTFSALAAGTKAAGDGRYPEKQAVAALHRAIDCGITTLDTSAVYGRGRAERMAGKVIATRRREVCLVSEIASGAANRLLSRRYCQASLKRLQTDHIDFYLLHKRYPGLLASAVRSLEKLRQEGLIGGWGVADFDVRDLVQLLALPGGENCAINRVMYHCAARGIEYRLLDQCRQAGIHIMAYSPFGGTGDPLLTAPVLEMIARDHRCQPAEVALAWILRQPGMTAIIETDSPVHPGHLARAKTLMLTATDLAAINGVFPPPVIRQPLSRQG</sequence>
<feature type="domain" description="NADP-dependent oxidoreductase" evidence="1">
    <location>
        <begin position="14"/>
        <end position="263"/>
    </location>
</feature>
<dbReference type="Proteomes" id="UP000028602">
    <property type="component" value="Unassembled WGS sequence"/>
</dbReference>
<organism evidence="2 3">
    <name type="scientific">Tatumella ptyseos ATCC 33301</name>
    <dbReference type="NCBI Taxonomy" id="1005995"/>
    <lineage>
        <taxon>Bacteria</taxon>
        <taxon>Pseudomonadati</taxon>
        <taxon>Pseudomonadota</taxon>
        <taxon>Gammaproteobacteria</taxon>
        <taxon>Enterobacterales</taxon>
        <taxon>Erwiniaceae</taxon>
        <taxon>Tatumella</taxon>
    </lineage>
</organism>
<accession>A0A085JDB3</accession>
<dbReference type="PANTHER" id="PTHR43638:SF3">
    <property type="entry name" value="ALDEHYDE REDUCTASE"/>
    <property type="match status" value="1"/>
</dbReference>
<dbReference type="InterPro" id="IPR020471">
    <property type="entry name" value="AKR"/>
</dbReference>
<dbReference type="PANTHER" id="PTHR43638">
    <property type="entry name" value="OXIDOREDUCTASE, ALDO/KETO REDUCTASE FAMILY PROTEIN"/>
    <property type="match status" value="1"/>
</dbReference>
<dbReference type="InterPro" id="IPR036812">
    <property type="entry name" value="NAD(P)_OxRdtase_dom_sf"/>
</dbReference>
<proteinExistence type="predicted"/>
<comment type="caution">
    <text evidence="2">The sequence shown here is derived from an EMBL/GenBank/DDBJ whole genome shotgun (WGS) entry which is preliminary data.</text>
</comment>
<dbReference type="PRINTS" id="PR00069">
    <property type="entry name" value="ALDKETRDTASE"/>
</dbReference>
<evidence type="ECO:0000313" key="2">
    <source>
        <dbReference type="EMBL" id="KFD18459.1"/>
    </source>
</evidence>
<dbReference type="AlphaFoldDB" id="A0A085JDB3"/>
<dbReference type="eggNOG" id="COG0656">
    <property type="taxonomic scope" value="Bacteria"/>
</dbReference>
<name>A0A085JDB3_9GAMM</name>
<dbReference type="Pfam" id="PF00248">
    <property type="entry name" value="Aldo_ket_red"/>
    <property type="match status" value="1"/>
</dbReference>
<evidence type="ECO:0000259" key="1">
    <source>
        <dbReference type="Pfam" id="PF00248"/>
    </source>
</evidence>
<reference evidence="2 3" key="1">
    <citation type="submission" date="2014-05" db="EMBL/GenBank/DDBJ databases">
        <title>ATOL: Assembling a taxonomically balanced genome-scale reconstruction of the evolutionary history of the Enterobacteriaceae.</title>
        <authorList>
            <person name="Plunkett G.III."/>
            <person name="Neeno-Eckwall E.C."/>
            <person name="Glasner J.D."/>
            <person name="Perna N.T."/>
        </authorList>
    </citation>
    <scope>NUCLEOTIDE SEQUENCE [LARGE SCALE GENOMIC DNA]</scope>
    <source>
        <strain evidence="2 3">ATCC 33301</strain>
    </source>
</reference>
<evidence type="ECO:0000313" key="3">
    <source>
        <dbReference type="Proteomes" id="UP000028602"/>
    </source>
</evidence>
<protein>
    <recommendedName>
        <fullName evidence="1">NADP-dependent oxidoreductase domain-containing protein</fullName>
    </recommendedName>
</protein>
<dbReference type="SUPFAM" id="SSF51430">
    <property type="entry name" value="NAD(P)-linked oxidoreductase"/>
    <property type="match status" value="1"/>
</dbReference>
<dbReference type="OrthoDB" id="9768793at2"/>
<keyword evidence="3" id="KW-1185">Reference proteome</keyword>
<gene>
    <name evidence="2" type="ORF">GTPT_2649</name>
</gene>
<dbReference type="EMBL" id="JMPR01000038">
    <property type="protein sequence ID" value="KFD18459.1"/>
    <property type="molecule type" value="Genomic_DNA"/>
</dbReference>